<evidence type="ECO:0000259" key="16">
    <source>
        <dbReference type="PROSITE" id="PS50089"/>
    </source>
</evidence>
<name>A0A8S1MYT8_9CILI</name>
<evidence type="ECO:0000256" key="3">
    <source>
        <dbReference type="ARBA" id="ARBA00004906"/>
    </source>
</evidence>
<reference evidence="18" key="1">
    <citation type="submission" date="2021-01" db="EMBL/GenBank/DDBJ databases">
        <authorList>
            <consortium name="Genoscope - CEA"/>
            <person name="William W."/>
        </authorList>
    </citation>
    <scope>NUCLEOTIDE SEQUENCE</scope>
</reference>
<protein>
    <recommendedName>
        <fullName evidence="4">RBR-type E3 ubiquitin transferase</fullName>
        <ecNumber evidence="4">2.3.2.31</ecNumber>
    </recommendedName>
</protein>
<dbReference type="InterPro" id="IPR017907">
    <property type="entry name" value="Znf_RING_CS"/>
</dbReference>
<dbReference type="PROSITE" id="PS00518">
    <property type="entry name" value="ZF_RING_1"/>
    <property type="match status" value="1"/>
</dbReference>
<keyword evidence="11" id="KW-0862">Zinc</keyword>
<keyword evidence="6 15" id="KW-0812">Transmembrane</keyword>
<dbReference type="GO" id="GO:0005737">
    <property type="term" value="C:cytoplasm"/>
    <property type="evidence" value="ECO:0007669"/>
    <property type="project" value="UniProtKB-ARBA"/>
</dbReference>
<dbReference type="GO" id="GO:0061630">
    <property type="term" value="F:ubiquitin protein ligase activity"/>
    <property type="evidence" value="ECO:0007669"/>
    <property type="project" value="UniProtKB-EC"/>
</dbReference>
<evidence type="ECO:0000256" key="8">
    <source>
        <dbReference type="ARBA" id="ARBA00022737"/>
    </source>
</evidence>
<keyword evidence="10" id="KW-0833">Ubl conjugation pathway</keyword>
<keyword evidence="8" id="KW-0677">Repeat</keyword>
<evidence type="ECO:0000256" key="4">
    <source>
        <dbReference type="ARBA" id="ARBA00012251"/>
    </source>
</evidence>
<dbReference type="GO" id="GO:0043161">
    <property type="term" value="P:proteasome-mediated ubiquitin-dependent protein catabolic process"/>
    <property type="evidence" value="ECO:0007669"/>
    <property type="project" value="TreeGrafter"/>
</dbReference>
<evidence type="ECO:0000256" key="5">
    <source>
        <dbReference type="ARBA" id="ARBA00022679"/>
    </source>
</evidence>
<keyword evidence="9 14" id="KW-0863">Zinc-finger</keyword>
<dbReference type="AlphaFoldDB" id="A0A8S1MYT8"/>
<feature type="domain" description="RING-type" evidence="17">
    <location>
        <begin position="21"/>
        <end position="182"/>
    </location>
</feature>
<dbReference type="GO" id="GO:0031090">
    <property type="term" value="C:organelle membrane"/>
    <property type="evidence" value="ECO:0007669"/>
    <property type="project" value="UniProtKB-ARBA"/>
</dbReference>
<dbReference type="Pfam" id="PF22191">
    <property type="entry name" value="IBR_1"/>
    <property type="match status" value="1"/>
</dbReference>
<evidence type="ECO:0000256" key="6">
    <source>
        <dbReference type="ARBA" id="ARBA00022692"/>
    </source>
</evidence>
<dbReference type="FunFam" id="3.30.40.10:FF:000051">
    <property type="entry name" value="RBR-type E3 ubiquitin transferase"/>
    <property type="match status" value="1"/>
</dbReference>
<dbReference type="InterPro" id="IPR044066">
    <property type="entry name" value="TRIAD_supradom"/>
</dbReference>
<organism evidence="18 19">
    <name type="scientific">Paramecium sonneborni</name>
    <dbReference type="NCBI Taxonomy" id="65129"/>
    <lineage>
        <taxon>Eukaryota</taxon>
        <taxon>Sar</taxon>
        <taxon>Alveolata</taxon>
        <taxon>Ciliophora</taxon>
        <taxon>Intramacronucleata</taxon>
        <taxon>Oligohymenophorea</taxon>
        <taxon>Peniculida</taxon>
        <taxon>Parameciidae</taxon>
        <taxon>Paramecium</taxon>
    </lineage>
</organism>
<dbReference type="PANTHER" id="PTHR22770">
    <property type="entry name" value="UBIQUITIN CONJUGATING ENZYME 7 INTERACTING PROTEIN-RELATED"/>
    <property type="match status" value="1"/>
</dbReference>
<dbReference type="GO" id="GO:0097039">
    <property type="term" value="P:protein linear polyubiquitination"/>
    <property type="evidence" value="ECO:0007669"/>
    <property type="project" value="TreeGrafter"/>
</dbReference>
<feature type="transmembrane region" description="Helical" evidence="15">
    <location>
        <begin position="243"/>
        <end position="265"/>
    </location>
</feature>
<dbReference type="Proteomes" id="UP000692954">
    <property type="component" value="Unassembled WGS sequence"/>
</dbReference>
<evidence type="ECO:0000256" key="7">
    <source>
        <dbReference type="ARBA" id="ARBA00022723"/>
    </source>
</evidence>
<dbReference type="OrthoDB" id="9977870at2759"/>
<dbReference type="PANTHER" id="PTHR22770:SF13">
    <property type="entry name" value="RING-TYPE DOMAIN-CONTAINING PROTEIN"/>
    <property type="match status" value="1"/>
</dbReference>
<evidence type="ECO:0000256" key="11">
    <source>
        <dbReference type="ARBA" id="ARBA00022833"/>
    </source>
</evidence>
<evidence type="ECO:0000313" key="18">
    <source>
        <dbReference type="EMBL" id="CAD8080204.1"/>
    </source>
</evidence>
<gene>
    <name evidence="18" type="ORF">PSON_ATCC_30995.1.T0400120</name>
</gene>
<dbReference type="SMART" id="SM00184">
    <property type="entry name" value="RING"/>
    <property type="match status" value="2"/>
</dbReference>
<dbReference type="GO" id="GO:0043130">
    <property type="term" value="F:ubiquitin binding"/>
    <property type="evidence" value="ECO:0007669"/>
    <property type="project" value="TreeGrafter"/>
</dbReference>
<dbReference type="InterPro" id="IPR001841">
    <property type="entry name" value="Znf_RING"/>
</dbReference>
<dbReference type="EC" id="2.3.2.31" evidence="4"/>
<dbReference type="GO" id="GO:0008270">
    <property type="term" value="F:zinc ion binding"/>
    <property type="evidence" value="ECO:0007669"/>
    <property type="project" value="UniProtKB-KW"/>
</dbReference>
<evidence type="ECO:0000256" key="1">
    <source>
        <dbReference type="ARBA" id="ARBA00001798"/>
    </source>
</evidence>
<keyword evidence="13 15" id="KW-0472">Membrane</keyword>
<evidence type="ECO:0000256" key="15">
    <source>
        <dbReference type="SAM" id="Phobius"/>
    </source>
</evidence>
<evidence type="ECO:0000256" key="13">
    <source>
        <dbReference type="ARBA" id="ARBA00023136"/>
    </source>
</evidence>
<comment type="subcellular location">
    <subcellularLocation>
        <location evidence="2">Membrane</location>
        <topology evidence="2">Single-pass membrane protein</topology>
    </subcellularLocation>
</comment>
<keyword evidence="12 15" id="KW-1133">Transmembrane helix</keyword>
<evidence type="ECO:0000256" key="14">
    <source>
        <dbReference type="PROSITE-ProRule" id="PRU00175"/>
    </source>
</evidence>
<feature type="domain" description="RING-type" evidence="16">
    <location>
        <begin position="25"/>
        <end position="71"/>
    </location>
</feature>
<evidence type="ECO:0000259" key="17">
    <source>
        <dbReference type="PROSITE" id="PS51873"/>
    </source>
</evidence>
<evidence type="ECO:0000256" key="10">
    <source>
        <dbReference type="ARBA" id="ARBA00022786"/>
    </source>
</evidence>
<keyword evidence="7" id="KW-0479">Metal-binding</keyword>
<keyword evidence="19" id="KW-1185">Reference proteome</keyword>
<comment type="pathway">
    <text evidence="3">Protein modification; protein ubiquitination.</text>
</comment>
<evidence type="ECO:0000256" key="9">
    <source>
        <dbReference type="ARBA" id="ARBA00022771"/>
    </source>
</evidence>
<comment type="caution">
    <text evidence="18">The sequence shown here is derived from an EMBL/GenBank/DDBJ whole genome shotgun (WGS) entry which is preliminary data.</text>
</comment>
<evidence type="ECO:0000313" key="19">
    <source>
        <dbReference type="Proteomes" id="UP000692954"/>
    </source>
</evidence>
<dbReference type="PROSITE" id="PS51873">
    <property type="entry name" value="TRIAD"/>
    <property type="match status" value="1"/>
</dbReference>
<feature type="transmembrane region" description="Helical" evidence="15">
    <location>
        <begin position="206"/>
        <end position="231"/>
    </location>
</feature>
<keyword evidence="5" id="KW-0808">Transferase</keyword>
<evidence type="ECO:0000256" key="2">
    <source>
        <dbReference type="ARBA" id="ARBA00004167"/>
    </source>
</evidence>
<evidence type="ECO:0000256" key="12">
    <source>
        <dbReference type="ARBA" id="ARBA00022989"/>
    </source>
</evidence>
<dbReference type="GO" id="GO:0000151">
    <property type="term" value="C:ubiquitin ligase complex"/>
    <property type="evidence" value="ECO:0007669"/>
    <property type="project" value="TreeGrafter"/>
</dbReference>
<sequence>MILLHQFQYQQNLYHILYENKNMNCQICFIDKLMIKPGDCSHQFCKECIVMYIKEAIKSGSVFKITCPSCSTQYDALIIKQYCEDLYPKYLELNQKAIITCSVCKENLKTHKCGTKVCQKCGEIHNAQCSQRCPNCLIPLEKISGCNHMVCKCKYEFCWICRGKFGKYHYRLWNLLGCPYPGSMMKNIKPLRNPTLMRYLMVLPKLIAFLLIFSFLLLIYPFFCFIITVQFHYKQFKIKKSRLLLVFLFPLIYLMHFFYKGIFAVQNKLHSLS</sequence>
<dbReference type="InterPro" id="IPR051628">
    <property type="entry name" value="LUBAC_E3_Ligases"/>
</dbReference>
<dbReference type="EMBL" id="CAJJDN010000040">
    <property type="protein sequence ID" value="CAD8080204.1"/>
    <property type="molecule type" value="Genomic_DNA"/>
</dbReference>
<proteinExistence type="predicted"/>
<comment type="catalytic activity">
    <reaction evidence="1">
        <text>[E2 ubiquitin-conjugating enzyme]-S-ubiquitinyl-L-cysteine + [acceptor protein]-L-lysine = [E2 ubiquitin-conjugating enzyme]-L-cysteine + [acceptor protein]-N(6)-ubiquitinyl-L-lysine.</text>
        <dbReference type="EC" id="2.3.2.31"/>
    </reaction>
</comment>
<accession>A0A8S1MYT8</accession>
<dbReference type="PROSITE" id="PS50089">
    <property type="entry name" value="ZF_RING_2"/>
    <property type="match status" value="1"/>
</dbReference>